<dbReference type="PANTHER" id="PTHR43952">
    <property type="entry name" value="MYB FAMILY TRANSCRIPTION FACTOR-RELATED"/>
    <property type="match status" value="1"/>
</dbReference>
<dbReference type="Proteomes" id="UP000823749">
    <property type="component" value="Chromosome 10"/>
</dbReference>
<name>A0AAV6IS12_9ERIC</name>
<comment type="caution">
    <text evidence="5">The sequence shown here is derived from an EMBL/GenBank/DDBJ whole genome shotgun (WGS) entry which is preliminary data.</text>
</comment>
<dbReference type="EMBL" id="JACTNZ010000010">
    <property type="protein sequence ID" value="KAG5529859.1"/>
    <property type="molecule type" value="Genomic_DNA"/>
</dbReference>
<evidence type="ECO:0000256" key="2">
    <source>
        <dbReference type="ARBA" id="ARBA00023015"/>
    </source>
</evidence>
<dbReference type="PANTHER" id="PTHR43952:SF13">
    <property type="entry name" value="OS05G0567600 PROTEIN"/>
    <property type="match status" value="1"/>
</dbReference>
<dbReference type="FunFam" id="1.10.10.60:FF:000154">
    <property type="entry name" value="Transcription factor SRM1"/>
    <property type="match status" value="1"/>
</dbReference>
<dbReference type="CDD" id="cd00167">
    <property type="entry name" value="SANT"/>
    <property type="match status" value="1"/>
</dbReference>
<evidence type="ECO:0000256" key="3">
    <source>
        <dbReference type="ARBA" id="ARBA00023163"/>
    </source>
</evidence>
<dbReference type="InterPro" id="IPR009057">
    <property type="entry name" value="Homeodomain-like_sf"/>
</dbReference>
<dbReference type="Gene3D" id="1.10.10.60">
    <property type="entry name" value="Homeodomain-like"/>
    <property type="match status" value="1"/>
</dbReference>
<evidence type="ECO:0000256" key="1">
    <source>
        <dbReference type="ARBA" id="ARBA00004123"/>
    </source>
</evidence>
<evidence type="ECO:0000313" key="5">
    <source>
        <dbReference type="EMBL" id="KAG5529859.1"/>
    </source>
</evidence>
<dbReference type="GO" id="GO:0005634">
    <property type="term" value="C:nucleus"/>
    <property type="evidence" value="ECO:0007669"/>
    <property type="project" value="UniProtKB-SubCell"/>
</dbReference>
<dbReference type="GO" id="GO:0003700">
    <property type="term" value="F:DNA-binding transcription factor activity"/>
    <property type="evidence" value="ECO:0007669"/>
    <property type="project" value="InterPro"/>
</dbReference>
<dbReference type="InterPro" id="IPR044636">
    <property type="entry name" value="RADIALIS-like"/>
</dbReference>
<keyword evidence="6" id="KW-1185">Reference proteome</keyword>
<dbReference type="GO" id="GO:0009908">
    <property type="term" value="P:flower development"/>
    <property type="evidence" value="ECO:0007669"/>
    <property type="project" value="UniProtKB-ARBA"/>
</dbReference>
<gene>
    <name evidence="5" type="ORF">RHGRI_030287</name>
</gene>
<dbReference type="AlphaFoldDB" id="A0AAV6IS12"/>
<keyword evidence="3" id="KW-0804">Transcription</keyword>
<accession>A0AAV6IS12</accession>
<reference evidence="5" key="1">
    <citation type="submission" date="2020-08" db="EMBL/GenBank/DDBJ databases">
        <title>Plant Genome Project.</title>
        <authorList>
            <person name="Zhang R.-G."/>
        </authorList>
    </citation>
    <scope>NUCLEOTIDE SEQUENCE</scope>
    <source>
        <strain evidence="5">WSP0</strain>
        <tissue evidence="5">Leaf</tissue>
    </source>
</reference>
<dbReference type="GO" id="GO:0048262">
    <property type="term" value="P:determination of dorsal/ventral asymmetry"/>
    <property type="evidence" value="ECO:0007669"/>
    <property type="project" value="UniProtKB-ARBA"/>
</dbReference>
<proteinExistence type="predicted"/>
<protein>
    <submittedName>
        <fullName evidence="5">Uncharacterized protein</fullName>
    </submittedName>
</protein>
<keyword evidence="2" id="KW-0805">Transcription regulation</keyword>
<evidence type="ECO:0000256" key="4">
    <source>
        <dbReference type="ARBA" id="ARBA00023242"/>
    </source>
</evidence>
<dbReference type="InterPro" id="IPR001005">
    <property type="entry name" value="SANT/Myb"/>
</dbReference>
<evidence type="ECO:0000313" key="6">
    <source>
        <dbReference type="Proteomes" id="UP000823749"/>
    </source>
</evidence>
<organism evidence="5 6">
    <name type="scientific">Rhododendron griersonianum</name>
    <dbReference type="NCBI Taxonomy" id="479676"/>
    <lineage>
        <taxon>Eukaryota</taxon>
        <taxon>Viridiplantae</taxon>
        <taxon>Streptophyta</taxon>
        <taxon>Embryophyta</taxon>
        <taxon>Tracheophyta</taxon>
        <taxon>Spermatophyta</taxon>
        <taxon>Magnoliopsida</taxon>
        <taxon>eudicotyledons</taxon>
        <taxon>Gunneridae</taxon>
        <taxon>Pentapetalae</taxon>
        <taxon>asterids</taxon>
        <taxon>Ericales</taxon>
        <taxon>Ericaceae</taxon>
        <taxon>Ericoideae</taxon>
        <taxon>Rhodoreae</taxon>
        <taxon>Rhododendron</taxon>
    </lineage>
</organism>
<comment type="subcellular location">
    <subcellularLocation>
        <location evidence="1">Nucleus</location>
    </subcellularLocation>
</comment>
<dbReference type="SUPFAM" id="SSF46689">
    <property type="entry name" value="Homeodomain-like"/>
    <property type="match status" value="1"/>
</dbReference>
<sequence>MMIVDKAFENALAIYCKDSIDRWEKTTAMVPGKTIEEIKDQYGILVEDIHAIEAGHVPMHRYKDSAGRGGNVILVLAGRETNLGAMQVSRST</sequence>
<keyword evidence="4" id="KW-0539">Nucleus</keyword>